<keyword evidence="3" id="KW-0479">Metal-binding</keyword>
<evidence type="ECO:0000313" key="5">
    <source>
        <dbReference type="EMBL" id="TBW33277.1"/>
    </source>
</evidence>
<evidence type="ECO:0000256" key="3">
    <source>
        <dbReference type="ARBA" id="ARBA00022723"/>
    </source>
</evidence>
<dbReference type="NCBIfam" id="TIGR01509">
    <property type="entry name" value="HAD-SF-IA-v3"/>
    <property type="match status" value="1"/>
</dbReference>
<comment type="caution">
    <text evidence="5">The sequence shown here is derived from an EMBL/GenBank/DDBJ whole genome shotgun (WGS) entry which is preliminary data.</text>
</comment>
<dbReference type="AlphaFoldDB" id="A0A4V2KSL0"/>
<reference evidence="5 6" key="1">
    <citation type="submission" date="2019-02" db="EMBL/GenBank/DDBJ databases">
        <title>Siculibacillus lacustris gen. nov., sp. nov., a new rosette-forming bacterium isolated from a freshwater crater lake (Lake St. Ana, Romania).</title>
        <authorList>
            <person name="Felfoldi T."/>
            <person name="Marton Z."/>
            <person name="Szabo A."/>
            <person name="Mentes A."/>
            <person name="Boka K."/>
            <person name="Marialigeti K."/>
            <person name="Mathe I."/>
            <person name="Koncz M."/>
            <person name="Schumann P."/>
            <person name="Toth E."/>
        </authorList>
    </citation>
    <scope>NUCLEOTIDE SEQUENCE [LARGE SCALE GENOMIC DNA]</scope>
    <source>
        <strain evidence="5 6">SA-279</strain>
    </source>
</reference>
<name>A0A4V2KSL0_9HYPH</name>
<dbReference type="InterPro" id="IPR036412">
    <property type="entry name" value="HAD-like_sf"/>
</dbReference>
<gene>
    <name evidence="5" type="ORF">EYW49_20695</name>
</gene>
<dbReference type="InterPro" id="IPR051600">
    <property type="entry name" value="Beta-PGM-like"/>
</dbReference>
<dbReference type="InterPro" id="IPR006439">
    <property type="entry name" value="HAD-SF_hydro_IA"/>
</dbReference>
<comment type="similarity">
    <text evidence="2">Belongs to the HAD-like hydrolase superfamily. CbbY/CbbZ/Gph/YieH family.</text>
</comment>
<dbReference type="RefSeq" id="WP_131311536.1">
    <property type="nucleotide sequence ID" value="NZ_SJFN01000046.1"/>
</dbReference>
<dbReference type="GO" id="GO:0003824">
    <property type="term" value="F:catalytic activity"/>
    <property type="evidence" value="ECO:0007669"/>
    <property type="project" value="UniProtKB-ARBA"/>
</dbReference>
<dbReference type="EMBL" id="SJFN01000046">
    <property type="protein sequence ID" value="TBW33277.1"/>
    <property type="molecule type" value="Genomic_DNA"/>
</dbReference>
<dbReference type="Gene3D" id="1.10.150.240">
    <property type="entry name" value="Putative phosphatase, domain 2"/>
    <property type="match status" value="1"/>
</dbReference>
<dbReference type="SUPFAM" id="SSF56784">
    <property type="entry name" value="HAD-like"/>
    <property type="match status" value="1"/>
</dbReference>
<evidence type="ECO:0000256" key="1">
    <source>
        <dbReference type="ARBA" id="ARBA00001946"/>
    </source>
</evidence>
<evidence type="ECO:0000313" key="6">
    <source>
        <dbReference type="Proteomes" id="UP000292781"/>
    </source>
</evidence>
<organism evidence="5 6">
    <name type="scientific">Siculibacillus lacustris</name>
    <dbReference type="NCBI Taxonomy" id="1549641"/>
    <lineage>
        <taxon>Bacteria</taxon>
        <taxon>Pseudomonadati</taxon>
        <taxon>Pseudomonadota</taxon>
        <taxon>Alphaproteobacteria</taxon>
        <taxon>Hyphomicrobiales</taxon>
        <taxon>Ancalomicrobiaceae</taxon>
        <taxon>Siculibacillus</taxon>
    </lineage>
</organism>
<dbReference type="Proteomes" id="UP000292781">
    <property type="component" value="Unassembled WGS sequence"/>
</dbReference>
<sequence length="233" mass="24182">MDPTRLVVFDCDGVLVDSELLASEAYARVFARHGGVIPAEVFGQCVGMKQADILAKIRDLTGLTLPPGAESEIWPETEALFATSLAPTAGLIPFLERLGTARCVASSSSPERIRRSLALTGLTAHFGDAVFSTSMVARSKPAPDIFLHAAAAFGLPPARCVVIEDSPYGIAGAVAAGMTALGFTGGSHSDPSHGRRLLDAGADRVCADWHAVGEALAARGFVPDEVPTVGGQE</sequence>
<keyword evidence="4" id="KW-0460">Magnesium</keyword>
<evidence type="ECO:0000256" key="2">
    <source>
        <dbReference type="ARBA" id="ARBA00006171"/>
    </source>
</evidence>
<keyword evidence="6" id="KW-1185">Reference proteome</keyword>
<dbReference type="OrthoDB" id="9797743at2"/>
<evidence type="ECO:0000256" key="4">
    <source>
        <dbReference type="ARBA" id="ARBA00022842"/>
    </source>
</evidence>
<accession>A0A4V2KSL0</accession>
<dbReference type="Pfam" id="PF00702">
    <property type="entry name" value="Hydrolase"/>
    <property type="match status" value="1"/>
</dbReference>
<dbReference type="SFLD" id="SFLDG01129">
    <property type="entry name" value="C1.5:_HAD__Beta-PGM__Phosphata"/>
    <property type="match status" value="1"/>
</dbReference>
<dbReference type="GO" id="GO:0046872">
    <property type="term" value="F:metal ion binding"/>
    <property type="evidence" value="ECO:0007669"/>
    <property type="project" value="UniProtKB-KW"/>
</dbReference>
<dbReference type="SFLD" id="SFLDS00003">
    <property type="entry name" value="Haloacid_Dehalogenase"/>
    <property type="match status" value="1"/>
</dbReference>
<dbReference type="CDD" id="cd07526">
    <property type="entry name" value="HAD_BPGM_like"/>
    <property type="match status" value="1"/>
</dbReference>
<dbReference type="PANTHER" id="PTHR46193">
    <property type="entry name" value="6-PHOSPHOGLUCONATE PHOSPHATASE"/>
    <property type="match status" value="1"/>
</dbReference>
<proteinExistence type="inferred from homology"/>
<protein>
    <submittedName>
        <fullName evidence="5">HAD family phosphatase</fullName>
    </submittedName>
</protein>
<dbReference type="PANTHER" id="PTHR46193:SF10">
    <property type="entry name" value="6-PHOSPHOGLUCONATE PHOSPHATASE"/>
    <property type="match status" value="1"/>
</dbReference>
<dbReference type="InterPro" id="IPR023198">
    <property type="entry name" value="PGP-like_dom2"/>
</dbReference>
<comment type="cofactor">
    <cofactor evidence="1">
        <name>Mg(2+)</name>
        <dbReference type="ChEBI" id="CHEBI:18420"/>
    </cofactor>
</comment>
<dbReference type="Gene3D" id="3.40.50.1000">
    <property type="entry name" value="HAD superfamily/HAD-like"/>
    <property type="match status" value="1"/>
</dbReference>
<dbReference type="InterPro" id="IPR023214">
    <property type="entry name" value="HAD_sf"/>
</dbReference>